<evidence type="ECO:0000313" key="14">
    <source>
        <dbReference type="Proteomes" id="UP000823749"/>
    </source>
</evidence>
<dbReference type="AlphaFoldDB" id="A0AAV6KH18"/>
<evidence type="ECO:0000256" key="7">
    <source>
        <dbReference type="ARBA" id="ARBA00022989"/>
    </source>
</evidence>
<organism evidence="13 14">
    <name type="scientific">Rhododendron griersonianum</name>
    <dbReference type="NCBI Taxonomy" id="479676"/>
    <lineage>
        <taxon>Eukaryota</taxon>
        <taxon>Viridiplantae</taxon>
        <taxon>Streptophyta</taxon>
        <taxon>Embryophyta</taxon>
        <taxon>Tracheophyta</taxon>
        <taxon>Spermatophyta</taxon>
        <taxon>Magnoliopsida</taxon>
        <taxon>eudicotyledons</taxon>
        <taxon>Gunneridae</taxon>
        <taxon>Pentapetalae</taxon>
        <taxon>asterids</taxon>
        <taxon>Ericales</taxon>
        <taxon>Ericaceae</taxon>
        <taxon>Ericoideae</taxon>
        <taxon>Rhodoreae</taxon>
        <taxon>Rhododendron</taxon>
    </lineage>
</organism>
<evidence type="ECO:0000256" key="3">
    <source>
        <dbReference type="ARBA" id="ARBA00022475"/>
    </source>
</evidence>
<evidence type="ECO:0000256" key="6">
    <source>
        <dbReference type="ARBA" id="ARBA00022737"/>
    </source>
</evidence>
<evidence type="ECO:0000256" key="10">
    <source>
        <dbReference type="ARBA" id="ARBA00023180"/>
    </source>
</evidence>
<evidence type="ECO:0000256" key="2">
    <source>
        <dbReference type="ARBA" id="ARBA00009592"/>
    </source>
</evidence>
<comment type="similarity">
    <text evidence="2">Belongs to the RLP family.</text>
</comment>
<feature type="transmembrane region" description="Helical" evidence="12">
    <location>
        <begin position="264"/>
        <end position="284"/>
    </location>
</feature>
<reference evidence="13" key="1">
    <citation type="submission" date="2020-08" db="EMBL/GenBank/DDBJ databases">
        <title>Plant Genome Project.</title>
        <authorList>
            <person name="Zhang R.-G."/>
        </authorList>
    </citation>
    <scope>NUCLEOTIDE SEQUENCE</scope>
    <source>
        <strain evidence="13">WSP0</strain>
        <tissue evidence="13">Leaf</tissue>
    </source>
</reference>
<keyword evidence="3" id="KW-1003">Cell membrane</keyword>
<dbReference type="PRINTS" id="PR00019">
    <property type="entry name" value="LEURICHRPT"/>
</dbReference>
<dbReference type="GO" id="GO:0005886">
    <property type="term" value="C:plasma membrane"/>
    <property type="evidence" value="ECO:0007669"/>
    <property type="project" value="UniProtKB-SubCell"/>
</dbReference>
<name>A0AAV6KH18_9ERIC</name>
<evidence type="ECO:0000256" key="1">
    <source>
        <dbReference type="ARBA" id="ARBA00004251"/>
    </source>
</evidence>
<keyword evidence="9" id="KW-0675">Receptor</keyword>
<keyword evidence="5 12" id="KW-0812">Transmembrane</keyword>
<dbReference type="EMBL" id="JACTNZ010000004">
    <property type="protein sequence ID" value="KAG5551569.1"/>
    <property type="molecule type" value="Genomic_DNA"/>
</dbReference>
<dbReference type="Pfam" id="PF00560">
    <property type="entry name" value="LRR_1"/>
    <property type="match status" value="2"/>
</dbReference>
<proteinExistence type="inferred from homology"/>
<evidence type="ECO:0000256" key="4">
    <source>
        <dbReference type="ARBA" id="ARBA00022614"/>
    </source>
</evidence>
<dbReference type="Gene3D" id="3.80.10.10">
    <property type="entry name" value="Ribonuclease Inhibitor"/>
    <property type="match status" value="1"/>
</dbReference>
<sequence>MLCWNSETSPPPPPPQAHSLQGDGSEFSTGIYWMVIMMGYGSGLIVGLVIGHTLTTRFRGAIESPKTNLKFPKLRIIDLSHNGFSGTLPSEYFQNWNEMKVVTKVTISSKGTKRLYEKIQSVFVAVDLSDNKFSGEIPESLGSLCGLQALNISENNLTGIILSSFANLTDLESLDLSQNLLSGEIPQQLTKLTFLSVLNVSHNRLTGPIPLGKQFDTFDNSSYGGNMGLCGVPLTMLCGNSETLPPPPPADSSQGDDSEFSTGIYWMVIVMGYGSGLIVGLVTGHTLTTRYHDRFVAIFGRAKKTPKRQKRMGRRN</sequence>
<keyword evidence="14" id="KW-1185">Reference proteome</keyword>
<dbReference type="SUPFAM" id="SSF52058">
    <property type="entry name" value="L domain-like"/>
    <property type="match status" value="1"/>
</dbReference>
<evidence type="ECO:0000256" key="9">
    <source>
        <dbReference type="ARBA" id="ARBA00023170"/>
    </source>
</evidence>
<feature type="transmembrane region" description="Helical" evidence="12">
    <location>
        <begin position="30"/>
        <end position="50"/>
    </location>
</feature>
<dbReference type="Pfam" id="PF13855">
    <property type="entry name" value="LRR_8"/>
    <property type="match status" value="1"/>
</dbReference>
<protein>
    <submittedName>
        <fullName evidence="13">Uncharacterized protein</fullName>
    </submittedName>
</protein>
<accession>A0AAV6KH18</accession>
<keyword evidence="6" id="KW-0677">Repeat</keyword>
<dbReference type="PANTHER" id="PTHR27004">
    <property type="entry name" value="RECEPTOR-LIKE PROTEIN 12 ISOFORM X1"/>
    <property type="match status" value="1"/>
</dbReference>
<evidence type="ECO:0000256" key="5">
    <source>
        <dbReference type="ARBA" id="ARBA00022692"/>
    </source>
</evidence>
<dbReference type="InterPro" id="IPR032675">
    <property type="entry name" value="LRR_dom_sf"/>
</dbReference>
<dbReference type="InterPro" id="IPR001611">
    <property type="entry name" value="Leu-rich_rpt"/>
</dbReference>
<evidence type="ECO:0000256" key="8">
    <source>
        <dbReference type="ARBA" id="ARBA00023136"/>
    </source>
</evidence>
<comment type="subcellular location">
    <subcellularLocation>
        <location evidence="1">Cell membrane</location>
        <topology evidence="1">Single-pass type I membrane protein</topology>
    </subcellularLocation>
</comment>
<dbReference type="PANTHER" id="PTHR27004:SF447">
    <property type="entry name" value="RECEPTOR LIKE PROTEIN 30-LIKE"/>
    <property type="match status" value="1"/>
</dbReference>
<dbReference type="Proteomes" id="UP000823749">
    <property type="component" value="Chromosome 4"/>
</dbReference>
<keyword evidence="7 12" id="KW-1133">Transmembrane helix</keyword>
<gene>
    <name evidence="13" type="ORF">RHGRI_009842</name>
</gene>
<comment type="caution">
    <text evidence="13">The sequence shown here is derived from an EMBL/GenBank/DDBJ whole genome shotgun (WGS) entry which is preliminary data.</text>
</comment>
<evidence type="ECO:0000256" key="12">
    <source>
        <dbReference type="SAM" id="Phobius"/>
    </source>
</evidence>
<keyword evidence="4" id="KW-0433">Leucine-rich repeat</keyword>
<keyword evidence="8 12" id="KW-0472">Membrane</keyword>
<feature type="region of interest" description="Disordered" evidence="11">
    <location>
        <begin position="1"/>
        <end position="22"/>
    </location>
</feature>
<evidence type="ECO:0000256" key="11">
    <source>
        <dbReference type="SAM" id="MobiDB-lite"/>
    </source>
</evidence>
<keyword evidence="10" id="KW-0325">Glycoprotein</keyword>
<dbReference type="FunFam" id="3.80.10.10:FF:000111">
    <property type="entry name" value="LRR receptor-like serine/threonine-protein kinase ERECTA"/>
    <property type="match status" value="1"/>
</dbReference>
<evidence type="ECO:0000313" key="13">
    <source>
        <dbReference type="EMBL" id="KAG5551569.1"/>
    </source>
</evidence>